<dbReference type="EMBL" id="BMXT01000002">
    <property type="protein sequence ID" value="GGY31148.1"/>
    <property type="molecule type" value="Genomic_DNA"/>
</dbReference>
<dbReference type="Pfam" id="PF01734">
    <property type="entry name" value="Patatin"/>
    <property type="match status" value="1"/>
</dbReference>
<evidence type="ECO:0000256" key="7">
    <source>
        <dbReference type="ARBA" id="ARBA00022989"/>
    </source>
</evidence>
<comment type="subcellular location">
    <subcellularLocation>
        <location evidence="2">Cytoplasm</location>
    </subcellularLocation>
    <subcellularLocation>
        <location evidence="1">Membrane</location>
    </subcellularLocation>
</comment>
<evidence type="ECO:0000256" key="6">
    <source>
        <dbReference type="ARBA" id="ARBA00022963"/>
    </source>
</evidence>
<evidence type="ECO:0000256" key="10">
    <source>
        <dbReference type="PROSITE-ProRule" id="PRU01161"/>
    </source>
</evidence>
<organism evidence="13 14">
    <name type="scientific">Rhodanobacter panaciterrae</name>
    <dbReference type="NCBI Taxonomy" id="490572"/>
    <lineage>
        <taxon>Bacteria</taxon>
        <taxon>Pseudomonadati</taxon>
        <taxon>Pseudomonadota</taxon>
        <taxon>Gammaproteobacteria</taxon>
        <taxon>Lysobacterales</taxon>
        <taxon>Rhodanobacteraceae</taxon>
        <taxon>Rhodanobacter</taxon>
    </lineage>
</organism>
<reference evidence="14" key="1">
    <citation type="journal article" date="2019" name="Int. J. Syst. Evol. Microbiol.">
        <title>The Global Catalogue of Microorganisms (GCM) 10K type strain sequencing project: providing services to taxonomists for standard genome sequencing and annotation.</title>
        <authorList>
            <consortium name="The Broad Institute Genomics Platform"/>
            <consortium name="The Broad Institute Genome Sequencing Center for Infectious Disease"/>
            <person name="Wu L."/>
            <person name="Ma J."/>
        </authorList>
    </citation>
    <scope>NUCLEOTIDE SEQUENCE [LARGE SCALE GENOMIC DNA]</scope>
    <source>
        <strain evidence="14">KCTC 22232</strain>
    </source>
</reference>
<dbReference type="InterPro" id="IPR000595">
    <property type="entry name" value="cNMP-bd_dom"/>
</dbReference>
<protein>
    <submittedName>
        <fullName evidence="13">Cyclic nucleotide-binding protein</fullName>
    </submittedName>
</protein>
<keyword evidence="6 10" id="KW-0442">Lipid degradation</keyword>
<dbReference type="InterPro" id="IPR014710">
    <property type="entry name" value="RmlC-like_jellyroll"/>
</dbReference>
<keyword evidence="9" id="KW-0472">Membrane</keyword>
<evidence type="ECO:0000256" key="4">
    <source>
        <dbReference type="ARBA" id="ARBA00022692"/>
    </source>
</evidence>
<dbReference type="PROSITE" id="PS50042">
    <property type="entry name" value="CNMP_BINDING_3"/>
    <property type="match status" value="1"/>
</dbReference>
<gene>
    <name evidence="13" type="ORF">GCM10008098_26200</name>
</gene>
<accession>A0ABQ3A3G9</accession>
<dbReference type="SUPFAM" id="SSF51206">
    <property type="entry name" value="cAMP-binding domain-like"/>
    <property type="match status" value="1"/>
</dbReference>
<sequence length="635" mass="69078">MATATAEIKHAVRAGRHPGFRMVTPFCHGSHRNLAAMSPPDVTELLAHSAMFAQLDAAAREALARELVWLALPGGRPLFKSGEAADALYLLKSGSLGVFDDGLPEDAAELVQLIAAGECVGATSLLGGERRTRTVRALRDSELLRLDRGAFETLLGRYPHAMLGVARVTIERLQQRDPDACRPGLPRTFAILPVDQAVPARVLAMQLGQALEAYGRCAVIDGELGTGRSSDWFAEREAQLRFVIYLDASGDPLWRQRCLRQADVLLLPALAAQPARPWPEAALLDPQRTGHRARHLVLLHAGHQVSLGSAQRWRASFNGELRHHHICNDSDIVRLARRVSGHGRGVVLAGGGARGLAHLGMLRALHEAGHVFDAVGGTSIGAIIGAGMACGWELDAMTETFRRAFVQGRPLSDWTLPLVAMTRGRRASLMLRRTFGALEIEDLPLPYFCVSTQLSGGGMAVHRRGPLWLWLRASSAIPGVLPPVLHQGRVHVDGALVDNLPTDVMAADGIAHITALDIRADIALLTTAEESATPPLWRLLLQRRQDIRRPGLVSTLVRAGMVNGEAASEQRRARADLLITPPLEHIGMLDWKDWQRAIDAGYRHTIELLEARARKQLPCADESSAQLQGHHADPR</sequence>
<evidence type="ECO:0000313" key="13">
    <source>
        <dbReference type="EMBL" id="GGY31148.1"/>
    </source>
</evidence>
<dbReference type="Pfam" id="PF00027">
    <property type="entry name" value="cNMP_binding"/>
    <property type="match status" value="1"/>
</dbReference>
<dbReference type="Proteomes" id="UP000621898">
    <property type="component" value="Unassembled WGS sequence"/>
</dbReference>
<keyword evidence="4" id="KW-0812">Transmembrane</keyword>
<keyword evidence="8 10" id="KW-0443">Lipid metabolism</keyword>
<feature type="short sequence motif" description="GXSXG" evidence="10">
    <location>
        <begin position="377"/>
        <end position="381"/>
    </location>
</feature>
<evidence type="ECO:0000256" key="5">
    <source>
        <dbReference type="ARBA" id="ARBA00022801"/>
    </source>
</evidence>
<evidence type="ECO:0000256" key="1">
    <source>
        <dbReference type="ARBA" id="ARBA00004370"/>
    </source>
</evidence>
<feature type="active site" description="Proton acceptor" evidence="10">
    <location>
        <position position="493"/>
    </location>
</feature>
<dbReference type="Gene3D" id="2.60.120.10">
    <property type="entry name" value="Jelly Rolls"/>
    <property type="match status" value="1"/>
</dbReference>
<dbReference type="PROSITE" id="PS51635">
    <property type="entry name" value="PNPLA"/>
    <property type="match status" value="1"/>
</dbReference>
<evidence type="ECO:0000256" key="8">
    <source>
        <dbReference type="ARBA" id="ARBA00023098"/>
    </source>
</evidence>
<keyword evidence="5 10" id="KW-0378">Hydrolase</keyword>
<feature type="domain" description="Cyclic nucleotide-binding" evidence="11">
    <location>
        <begin position="51"/>
        <end position="157"/>
    </location>
</feature>
<dbReference type="InterPro" id="IPR018490">
    <property type="entry name" value="cNMP-bd_dom_sf"/>
</dbReference>
<evidence type="ECO:0000259" key="11">
    <source>
        <dbReference type="PROSITE" id="PS50042"/>
    </source>
</evidence>
<evidence type="ECO:0000256" key="9">
    <source>
        <dbReference type="ARBA" id="ARBA00023136"/>
    </source>
</evidence>
<dbReference type="PANTHER" id="PTHR14226:SF29">
    <property type="entry name" value="NEUROPATHY TARGET ESTERASE SWS"/>
    <property type="match status" value="1"/>
</dbReference>
<feature type="short sequence motif" description="GXGXXG" evidence="10">
    <location>
        <begin position="350"/>
        <end position="355"/>
    </location>
</feature>
<comment type="caution">
    <text evidence="13">The sequence shown here is derived from an EMBL/GenBank/DDBJ whole genome shotgun (WGS) entry which is preliminary data.</text>
</comment>
<evidence type="ECO:0000259" key="12">
    <source>
        <dbReference type="PROSITE" id="PS51635"/>
    </source>
</evidence>
<feature type="short sequence motif" description="DGA/G" evidence="10">
    <location>
        <begin position="493"/>
        <end position="495"/>
    </location>
</feature>
<dbReference type="InterPro" id="IPR002641">
    <property type="entry name" value="PNPLA_dom"/>
</dbReference>
<comment type="similarity">
    <text evidence="3">Belongs to the NTE family.</text>
</comment>
<dbReference type="Gene3D" id="3.40.1090.10">
    <property type="entry name" value="Cytosolic phospholipase A2 catalytic domain"/>
    <property type="match status" value="2"/>
</dbReference>
<dbReference type="InterPro" id="IPR056556">
    <property type="entry name" value="NTE1_P-loop_dom"/>
</dbReference>
<keyword evidence="7" id="KW-1133">Transmembrane helix</keyword>
<evidence type="ECO:0000256" key="2">
    <source>
        <dbReference type="ARBA" id="ARBA00004496"/>
    </source>
</evidence>
<dbReference type="SUPFAM" id="SSF52151">
    <property type="entry name" value="FabD/lysophospholipase-like"/>
    <property type="match status" value="1"/>
</dbReference>
<dbReference type="SMART" id="SM00100">
    <property type="entry name" value="cNMP"/>
    <property type="match status" value="1"/>
</dbReference>
<dbReference type="InterPro" id="IPR016035">
    <property type="entry name" value="Acyl_Trfase/lysoPLipase"/>
</dbReference>
<dbReference type="PANTHER" id="PTHR14226">
    <property type="entry name" value="NEUROPATHY TARGET ESTERASE/SWISS CHEESE D.MELANOGASTER"/>
    <property type="match status" value="1"/>
</dbReference>
<dbReference type="InterPro" id="IPR050301">
    <property type="entry name" value="NTE"/>
</dbReference>
<name>A0ABQ3A3G9_9GAMM</name>
<keyword evidence="14" id="KW-1185">Reference proteome</keyword>
<dbReference type="CDD" id="cd07205">
    <property type="entry name" value="Pat_PNPLA6_PNPLA7_NTE1_like"/>
    <property type="match status" value="1"/>
</dbReference>
<proteinExistence type="inferred from homology"/>
<feature type="active site" description="Nucleophile" evidence="10">
    <location>
        <position position="379"/>
    </location>
</feature>
<evidence type="ECO:0000313" key="14">
    <source>
        <dbReference type="Proteomes" id="UP000621898"/>
    </source>
</evidence>
<dbReference type="CDD" id="cd00038">
    <property type="entry name" value="CAP_ED"/>
    <property type="match status" value="1"/>
</dbReference>
<evidence type="ECO:0000256" key="3">
    <source>
        <dbReference type="ARBA" id="ARBA00006636"/>
    </source>
</evidence>
<feature type="domain" description="PNPLA" evidence="12">
    <location>
        <begin position="346"/>
        <end position="506"/>
    </location>
</feature>
<dbReference type="Pfam" id="PF24179">
    <property type="entry name" value="NTE_Ploop"/>
    <property type="match status" value="1"/>
</dbReference>